<protein>
    <recommendedName>
        <fullName evidence="9">Homeobox domain-containing protein</fullName>
    </recommendedName>
</protein>
<evidence type="ECO:0000313" key="10">
    <source>
        <dbReference type="EMBL" id="EFX87593.1"/>
    </source>
</evidence>
<dbReference type="PROSITE" id="PS50071">
    <property type="entry name" value="HOMEOBOX_2"/>
    <property type="match status" value="1"/>
</dbReference>
<sequence length="167" mass="19543">DQVACVCEALQQAGDMERLSRFLWSLPASELSGSASSESVLRARVAVAFHRGNYRELYNLLESHSFSSQYHQELQNIWYGAHYKEAEKVRNRALGAVDKYRLRRKYPLPKTIWDGEETIYCFKEKSRAALKDCYRQNRYPTPDEKRTLAKKTGLTLTQVSNWFKNRR</sequence>
<dbReference type="OrthoDB" id="3501850at2759"/>
<dbReference type="CDD" id="cd00086">
    <property type="entry name" value="homeodomain"/>
    <property type="match status" value="1"/>
</dbReference>
<evidence type="ECO:0000256" key="2">
    <source>
        <dbReference type="ARBA" id="ARBA00008161"/>
    </source>
</evidence>
<comment type="similarity">
    <text evidence="2">Belongs to the SIX/Sine oculis homeobox family.</text>
</comment>
<feature type="domain" description="Homeobox" evidence="9">
    <location>
        <begin position="122"/>
        <end position="167"/>
    </location>
</feature>
<dbReference type="Pfam" id="PF16878">
    <property type="entry name" value="SIX1_SD"/>
    <property type="match status" value="1"/>
</dbReference>
<evidence type="ECO:0000256" key="5">
    <source>
        <dbReference type="ARBA" id="ARBA00023155"/>
    </source>
</evidence>
<dbReference type="Pfam" id="PF00046">
    <property type="entry name" value="Homeodomain"/>
    <property type="match status" value="1"/>
</dbReference>
<keyword evidence="6 7" id="KW-0539">Nucleus</keyword>
<dbReference type="STRING" id="6669.E9FYU0"/>
<evidence type="ECO:0000256" key="7">
    <source>
        <dbReference type="PROSITE-ProRule" id="PRU00108"/>
    </source>
</evidence>
<dbReference type="FunFam" id="1.10.10.60:FF:000046">
    <property type="entry name" value="SIX homeobox 3"/>
    <property type="match status" value="1"/>
</dbReference>
<dbReference type="eggNOG" id="KOG0775">
    <property type="taxonomic scope" value="Eukaryota"/>
</dbReference>
<dbReference type="GO" id="GO:0005634">
    <property type="term" value="C:nucleus"/>
    <property type="evidence" value="ECO:0000318"/>
    <property type="project" value="GO_Central"/>
</dbReference>
<dbReference type="GO" id="GO:0006357">
    <property type="term" value="P:regulation of transcription by RNA polymerase II"/>
    <property type="evidence" value="ECO:0000318"/>
    <property type="project" value="GO_Central"/>
</dbReference>
<name>E9FYU0_DAPPU</name>
<evidence type="ECO:0000256" key="6">
    <source>
        <dbReference type="ARBA" id="ARBA00023242"/>
    </source>
</evidence>
<dbReference type="InParanoid" id="E9FYU0"/>
<keyword evidence="5 7" id="KW-0371">Homeobox</keyword>
<comment type="subcellular location">
    <subcellularLocation>
        <location evidence="1 7 8">Nucleus</location>
    </subcellularLocation>
</comment>
<evidence type="ECO:0000259" key="9">
    <source>
        <dbReference type="PROSITE" id="PS50071"/>
    </source>
</evidence>
<dbReference type="AlphaFoldDB" id="E9FYU0"/>
<feature type="non-terminal residue" evidence="10">
    <location>
        <position position="1"/>
    </location>
</feature>
<organism evidence="10 11">
    <name type="scientific">Daphnia pulex</name>
    <name type="common">Water flea</name>
    <dbReference type="NCBI Taxonomy" id="6669"/>
    <lineage>
        <taxon>Eukaryota</taxon>
        <taxon>Metazoa</taxon>
        <taxon>Ecdysozoa</taxon>
        <taxon>Arthropoda</taxon>
        <taxon>Crustacea</taxon>
        <taxon>Branchiopoda</taxon>
        <taxon>Diplostraca</taxon>
        <taxon>Cladocera</taxon>
        <taxon>Anomopoda</taxon>
        <taxon>Daphniidae</taxon>
        <taxon>Daphnia</taxon>
    </lineage>
</organism>
<dbReference type="Proteomes" id="UP000000305">
    <property type="component" value="Unassembled WGS sequence"/>
</dbReference>
<dbReference type="HOGENOM" id="CLU_046914_4_1_1"/>
<dbReference type="SUPFAM" id="SSF46689">
    <property type="entry name" value="Homeodomain-like"/>
    <property type="match status" value="1"/>
</dbReference>
<keyword evidence="11" id="KW-1185">Reference proteome</keyword>
<proteinExistence type="inferred from homology"/>
<dbReference type="InterPro" id="IPR009057">
    <property type="entry name" value="Homeodomain-like_sf"/>
</dbReference>
<accession>E9FYU0</accession>
<dbReference type="PANTHER" id="PTHR10390">
    <property type="entry name" value="HOMEOBOX PROTEIN SIX"/>
    <property type="match status" value="1"/>
</dbReference>
<dbReference type="GO" id="GO:0000978">
    <property type="term" value="F:RNA polymerase II cis-regulatory region sequence-specific DNA binding"/>
    <property type="evidence" value="ECO:0000318"/>
    <property type="project" value="GO_Central"/>
</dbReference>
<evidence type="ECO:0000256" key="4">
    <source>
        <dbReference type="ARBA" id="ARBA00023125"/>
    </source>
</evidence>
<dbReference type="PANTHER" id="PTHR10390:SF44">
    <property type="entry name" value="SIX HOMEOBOX 4"/>
    <property type="match status" value="1"/>
</dbReference>
<keyword evidence="4 7" id="KW-0238">DNA-binding</keyword>
<dbReference type="KEGG" id="dpx:DAPPUDRAFT_27769"/>
<dbReference type="SMART" id="SM00389">
    <property type="entry name" value="HOX"/>
    <property type="match status" value="1"/>
</dbReference>
<gene>
    <name evidence="10" type="ORF">DAPPUDRAFT_27769</name>
</gene>
<dbReference type="InterPro" id="IPR031701">
    <property type="entry name" value="SIX1_SD"/>
</dbReference>
<keyword evidence="3" id="KW-0217">Developmental protein</keyword>
<dbReference type="GO" id="GO:0005667">
    <property type="term" value="C:transcription regulator complex"/>
    <property type="evidence" value="ECO:0000318"/>
    <property type="project" value="GO_Central"/>
</dbReference>
<dbReference type="GO" id="GO:0000981">
    <property type="term" value="F:DNA-binding transcription factor activity, RNA polymerase II-specific"/>
    <property type="evidence" value="ECO:0000318"/>
    <property type="project" value="GO_Central"/>
</dbReference>
<evidence type="ECO:0000313" key="11">
    <source>
        <dbReference type="Proteomes" id="UP000000305"/>
    </source>
</evidence>
<evidence type="ECO:0000256" key="1">
    <source>
        <dbReference type="ARBA" id="ARBA00004123"/>
    </source>
</evidence>
<evidence type="ECO:0000256" key="3">
    <source>
        <dbReference type="ARBA" id="ARBA00022473"/>
    </source>
</evidence>
<evidence type="ECO:0000256" key="8">
    <source>
        <dbReference type="RuleBase" id="RU000682"/>
    </source>
</evidence>
<dbReference type="PhylomeDB" id="E9FYU0"/>
<dbReference type="OMA" id="CICEVLI"/>
<dbReference type="EMBL" id="GL732527">
    <property type="protein sequence ID" value="EFX87593.1"/>
    <property type="molecule type" value="Genomic_DNA"/>
</dbReference>
<feature type="non-terminal residue" evidence="10">
    <location>
        <position position="167"/>
    </location>
</feature>
<reference evidence="10 11" key="1">
    <citation type="journal article" date="2011" name="Science">
        <title>The ecoresponsive genome of Daphnia pulex.</title>
        <authorList>
            <person name="Colbourne J.K."/>
            <person name="Pfrender M.E."/>
            <person name="Gilbert D."/>
            <person name="Thomas W.K."/>
            <person name="Tucker A."/>
            <person name="Oakley T.H."/>
            <person name="Tokishita S."/>
            <person name="Aerts A."/>
            <person name="Arnold G.J."/>
            <person name="Basu M.K."/>
            <person name="Bauer D.J."/>
            <person name="Caceres C.E."/>
            <person name="Carmel L."/>
            <person name="Casola C."/>
            <person name="Choi J.H."/>
            <person name="Detter J.C."/>
            <person name="Dong Q."/>
            <person name="Dusheyko S."/>
            <person name="Eads B.D."/>
            <person name="Frohlich T."/>
            <person name="Geiler-Samerotte K.A."/>
            <person name="Gerlach D."/>
            <person name="Hatcher P."/>
            <person name="Jogdeo S."/>
            <person name="Krijgsveld J."/>
            <person name="Kriventseva E.V."/>
            <person name="Kultz D."/>
            <person name="Laforsch C."/>
            <person name="Lindquist E."/>
            <person name="Lopez J."/>
            <person name="Manak J.R."/>
            <person name="Muller J."/>
            <person name="Pangilinan J."/>
            <person name="Patwardhan R.P."/>
            <person name="Pitluck S."/>
            <person name="Pritham E.J."/>
            <person name="Rechtsteiner A."/>
            <person name="Rho M."/>
            <person name="Rogozin I.B."/>
            <person name="Sakarya O."/>
            <person name="Salamov A."/>
            <person name="Schaack S."/>
            <person name="Shapiro H."/>
            <person name="Shiga Y."/>
            <person name="Skalitzky C."/>
            <person name="Smith Z."/>
            <person name="Souvorov A."/>
            <person name="Sung W."/>
            <person name="Tang Z."/>
            <person name="Tsuchiya D."/>
            <person name="Tu H."/>
            <person name="Vos H."/>
            <person name="Wang M."/>
            <person name="Wolf Y.I."/>
            <person name="Yamagata H."/>
            <person name="Yamada T."/>
            <person name="Ye Y."/>
            <person name="Shaw J.R."/>
            <person name="Andrews J."/>
            <person name="Crease T.J."/>
            <person name="Tang H."/>
            <person name="Lucas S.M."/>
            <person name="Robertson H.M."/>
            <person name="Bork P."/>
            <person name="Koonin E.V."/>
            <person name="Zdobnov E.M."/>
            <person name="Grigoriev I.V."/>
            <person name="Lynch M."/>
            <person name="Boore J.L."/>
        </authorList>
    </citation>
    <scope>NUCLEOTIDE SEQUENCE [LARGE SCALE GENOMIC DNA]</scope>
</reference>
<dbReference type="InterPro" id="IPR001356">
    <property type="entry name" value="HD"/>
</dbReference>
<dbReference type="Gene3D" id="1.10.10.60">
    <property type="entry name" value="Homeodomain-like"/>
    <property type="match status" value="1"/>
</dbReference>